<dbReference type="InterPro" id="IPR013087">
    <property type="entry name" value="Znf_C2H2_type"/>
</dbReference>
<keyword evidence="1" id="KW-0862">Zinc</keyword>
<feature type="domain" description="C2H2-type" evidence="2">
    <location>
        <begin position="15"/>
        <end position="45"/>
    </location>
</feature>
<keyword evidence="1" id="KW-0479">Metal-binding</keyword>
<keyword evidence="1" id="KW-0863">Zinc-finger</keyword>
<gene>
    <name evidence="3" type="ORF">SEA_TAPTIC_90</name>
</gene>
<dbReference type="EMBL" id="KY130461">
    <property type="protein sequence ID" value="APD19315.1"/>
    <property type="molecule type" value="Genomic_DNA"/>
</dbReference>
<evidence type="ECO:0000313" key="3">
    <source>
        <dbReference type="EMBL" id="APD19315.1"/>
    </source>
</evidence>
<dbReference type="PROSITE" id="PS50157">
    <property type="entry name" value="ZINC_FINGER_C2H2_2"/>
    <property type="match status" value="1"/>
</dbReference>
<reference evidence="3 4" key="1">
    <citation type="submission" date="2016-11" db="EMBL/GenBank/DDBJ databases">
        <authorList>
            <person name="Seier E.R."/>
            <person name="Hipwell C.M."/>
            <person name="Kelliher A.B."/>
            <person name="Lando N.A."/>
            <person name="Tsaousis B.E."/>
            <person name="Esposito E.C."/>
            <person name="Heckman E.L."/>
            <person name="Mageeney C.M."/>
            <person name="Kenna M.A."/>
            <person name="Ware V.C."/>
            <person name="Garlena R.A."/>
            <person name="Russell D.A."/>
            <person name="Pope W.H."/>
            <person name="Jacobs-Sera D."/>
            <person name="Hendrix R.W."/>
            <person name="Hatfull G.F."/>
        </authorList>
    </citation>
    <scope>NUCLEOTIDE SEQUENCE [LARGE SCALE GENOMIC DNA]</scope>
</reference>
<evidence type="ECO:0000259" key="2">
    <source>
        <dbReference type="PROSITE" id="PS50157"/>
    </source>
</evidence>
<keyword evidence="4" id="KW-1185">Reference proteome</keyword>
<protein>
    <recommendedName>
        <fullName evidence="2">C2H2-type domain-containing protein</fullName>
    </recommendedName>
</protein>
<dbReference type="GO" id="GO:0008270">
    <property type="term" value="F:zinc ion binding"/>
    <property type="evidence" value="ECO:0007669"/>
    <property type="project" value="UniProtKB-KW"/>
</dbReference>
<name>A0A1J0ME57_9CAUD</name>
<evidence type="ECO:0000313" key="4">
    <source>
        <dbReference type="Proteomes" id="UP000225735"/>
    </source>
</evidence>
<organism evidence="3 4">
    <name type="scientific">Mycobacterium phage Taptic</name>
    <dbReference type="NCBI Taxonomy" id="1920305"/>
    <lineage>
        <taxon>Viruses</taxon>
        <taxon>Duplodnaviria</taxon>
        <taxon>Heunggongvirae</taxon>
        <taxon>Uroviricota</taxon>
        <taxon>Caudoviricetes</taxon>
        <taxon>Northamptonvirus</taxon>
        <taxon>Northamptonvirus taptic</taxon>
    </lineage>
</organism>
<evidence type="ECO:0000256" key="1">
    <source>
        <dbReference type="PROSITE-ProRule" id="PRU00042"/>
    </source>
</evidence>
<proteinExistence type="predicted"/>
<dbReference type="Proteomes" id="UP000225735">
    <property type="component" value="Segment"/>
</dbReference>
<accession>A0A1J0ME57</accession>
<sequence length="207" mass="22568">MSDLMSAAQKTITYATCAGCGKTFKGARGLKSHQTSRNVTMACKPVAEPVAEVAEAEVVQVADNVTVYSNVDAALAYLEAEYPELRGEQTDEGDDVVAAEDADEVDEDQGEPVVEAVADEPIWKTIADEARIYSTIPEDVRTALVKIDGRDKWALRWHSEDAIRLAKSSESCTIVKVTRHEAGGETVVTDFHWADGTRARMTEKFSV</sequence>